<proteinExistence type="predicted"/>
<evidence type="ECO:0000259" key="3">
    <source>
        <dbReference type="SMART" id="SM01043"/>
    </source>
</evidence>
<protein>
    <submittedName>
        <fullName evidence="4">AfsR/SARP family transcriptional regulator</fullName>
    </submittedName>
</protein>
<sequence length="1059" mass="114443">MFRFQRLAREGERALEEGDPAAAVGLLREALGLWRGPAFADLPDRDVPAASAEALRRSARQHRLAAELALGQAAQALPELRELAAENPLDEPQQVLLLRALRDTGRTAEALEAYEAVRKEIAARLGADPGAELRALHAELLDASPVTATPRGPAPQGPPGNLRARLTSFVGREADLDTLRNDLRRSRLVTLTGPGGSGKTRLSEQAAASAVGASDTPYPDGAWLVGLAPLDHPAAVPGAVLSALGRRETSLFGGMEAPRVTGDDLADEATLRLLDHCAHRRLLLVLDNCEHVIDAAAHLAEILLARCPGLTVLATSREPLGVQGEVVRPVEPLPPVSARRLFADRAADARPGLRTSTDSRSAPGGDVEATVEEICRRLDGLPLAIELAAARLRSLTPRQIADRLDDRFRLLTSGSRTVLPRQQTLRAVVDWSWDLLDARERTVLRRLSVFSGGCTLSAAEYVCADPAPASETDGALAEESVPEDAVLGILASLVDKSILIADPPPAPADTGVRYRMLETIHEYAKERAAEHPVDLAATERRHTGRIRRFVAAADARIRSAEQLTWLPRLEADLDNIRAALHRTLHAPDVPEEREAAFGLVRDMGWFWWVRNYREEGAGWVAAALELLRDVRDGDGDGGGGGDGEDEDETYLYREFQLLRYFLLAEYQSQEPPTLPDLLDVARDLLDTFTRPHPRSAAFPGLLWPFAAPLLHGGRDAVEYMDVSVASCRRFGGPWELAVALLFRAHAHVDLPRGLLGMHADIPEIEALAQSTGDRWLLGQVRGLRAEVAVQHGRYEEARAEYATAMRYAQELGALTEMPFLLVRIAEVWYRQGDSEEAGKLSVRAVEEAERLGLTDACIYASFLRSLIALDDGRTDLARRHHREAGRRAAIGTLPTMFDTAMGALEARITAAEGERMDEAVRQARDALALGLSTGTPESQLANALLSAAAVALQAGAPETAVLLADASRDVRGELDPGLPSLRLDGDIRARAGTRTGPRAELPQPGEDAEDAEPAKDGEDTAYATYAAYADQAERTVRRAVTLLDTLLDGDGDGDGVSGS</sequence>
<evidence type="ECO:0000256" key="2">
    <source>
        <dbReference type="SAM" id="MobiDB-lite"/>
    </source>
</evidence>
<dbReference type="Proteomes" id="UP000675554">
    <property type="component" value="Unassembled WGS sequence"/>
</dbReference>
<dbReference type="Pfam" id="PF13191">
    <property type="entry name" value="AAA_16"/>
    <property type="match status" value="1"/>
</dbReference>
<dbReference type="SUPFAM" id="SSF52540">
    <property type="entry name" value="P-loop containing nucleoside triphosphate hydrolases"/>
    <property type="match status" value="1"/>
</dbReference>
<evidence type="ECO:0000256" key="1">
    <source>
        <dbReference type="ARBA" id="ARBA00023012"/>
    </source>
</evidence>
<dbReference type="CDD" id="cd15831">
    <property type="entry name" value="BTAD"/>
    <property type="match status" value="1"/>
</dbReference>
<keyword evidence="5" id="KW-1185">Reference proteome</keyword>
<dbReference type="Pfam" id="PF03704">
    <property type="entry name" value="BTAD"/>
    <property type="match status" value="1"/>
</dbReference>
<gene>
    <name evidence="4" type="ORF">KDA82_22280</name>
</gene>
<evidence type="ECO:0000313" key="4">
    <source>
        <dbReference type="EMBL" id="MBR7675697.1"/>
    </source>
</evidence>
<dbReference type="InterPro" id="IPR011990">
    <property type="entry name" value="TPR-like_helical_dom_sf"/>
</dbReference>
<feature type="compositionally biased region" description="Low complexity" evidence="2">
    <location>
        <begin position="990"/>
        <end position="999"/>
    </location>
</feature>
<dbReference type="SMART" id="SM01043">
    <property type="entry name" value="BTAD"/>
    <property type="match status" value="1"/>
</dbReference>
<keyword evidence="1" id="KW-0902">Two-component regulatory system</keyword>
<reference evidence="4" key="1">
    <citation type="submission" date="2021-04" db="EMBL/GenBank/DDBJ databases">
        <title>Sequencing of actinobacteria type strains.</title>
        <authorList>
            <person name="Nguyen G.-S."/>
            <person name="Wentzel A."/>
        </authorList>
    </citation>
    <scope>NUCLEOTIDE SEQUENCE</scope>
    <source>
        <strain evidence="4">DSM 42095</strain>
    </source>
</reference>
<name>A0A8T4J0P3_9ACTN</name>
<feature type="domain" description="Bacterial transcriptional activator" evidence="3">
    <location>
        <begin position="2"/>
        <end position="141"/>
    </location>
</feature>
<evidence type="ECO:0000313" key="5">
    <source>
        <dbReference type="Proteomes" id="UP000675554"/>
    </source>
</evidence>
<dbReference type="PRINTS" id="PR00364">
    <property type="entry name" value="DISEASERSIST"/>
</dbReference>
<dbReference type="InterPro" id="IPR005158">
    <property type="entry name" value="BTAD"/>
</dbReference>
<dbReference type="PANTHER" id="PTHR47691">
    <property type="entry name" value="REGULATOR-RELATED"/>
    <property type="match status" value="1"/>
</dbReference>
<dbReference type="GO" id="GO:0000160">
    <property type="term" value="P:phosphorelay signal transduction system"/>
    <property type="evidence" value="ECO:0007669"/>
    <property type="project" value="UniProtKB-KW"/>
</dbReference>
<dbReference type="SUPFAM" id="SSF48452">
    <property type="entry name" value="TPR-like"/>
    <property type="match status" value="2"/>
</dbReference>
<organism evidence="4 5">
    <name type="scientific">Streptomyces daliensis</name>
    <dbReference type="NCBI Taxonomy" id="299421"/>
    <lineage>
        <taxon>Bacteria</taxon>
        <taxon>Bacillati</taxon>
        <taxon>Actinomycetota</taxon>
        <taxon>Actinomycetes</taxon>
        <taxon>Kitasatosporales</taxon>
        <taxon>Streptomycetaceae</taxon>
        <taxon>Streptomyces</taxon>
    </lineage>
</organism>
<accession>A0A8T4J0P3</accession>
<dbReference type="PANTHER" id="PTHR47691:SF3">
    <property type="entry name" value="HTH-TYPE TRANSCRIPTIONAL REGULATOR RV0890C-RELATED"/>
    <property type="match status" value="1"/>
</dbReference>
<feature type="region of interest" description="Disordered" evidence="2">
    <location>
        <begin position="975"/>
        <end position="1021"/>
    </location>
</feature>
<comment type="caution">
    <text evidence="4">The sequence shown here is derived from an EMBL/GenBank/DDBJ whole genome shotgun (WGS) entry which is preliminary data.</text>
</comment>
<dbReference type="Gene3D" id="1.25.40.10">
    <property type="entry name" value="Tetratricopeptide repeat domain"/>
    <property type="match status" value="2"/>
</dbReference>
<dbReference type="AlphaFoldDB" id="A0A8T4J0P3"/>
<dbReference type="InterPro" id="IPR041664">
    <property type="entry name" value="AAA_16"/>
</dbReference>
<dbReference type="EMBL" id="JAGSMN010000514">
    <property type="protein sequence ID" value="MBR7675697.1"/>
    <property type="molecule type" value="Genomic_DNA"/>
</dbReference>
<dbReference type="Gene3D" id="3.40.50.300">
    <property type="entry name" value="P-loop containing nucleotide triphosphate hydrolases"/>
    <property type="match status" value="1"/>
</dbReference>
<dbReference type="InterPro" id="IPR027417">
    <property type="entry name" value="P-loop_NTPase"/>
</dbReference>